<sequence length="90" mass="10670">MKKFVKFSYDDENYKLEIYCYILKVGEIEELIKGLEEKNFKLTFIDSDNIRGELELAEYSKIVEIRKQLEEEGFAWSEEKAGFSLKEGRS</sequence>
<comment type="caution">
    <text evidence="1">The sequence shown here is derived from an EMBL/GenBank/DDBJ whole genome shotgun (WGS) entry which is preliminary data.</text>
</comment>
<evidence type="ECO:0000313" key="1">
    <source>
        <dbReference type="EMBL" id="GAG97807.1"/>
    </source>
</evidence>
<accession>X1CXZ6</accession>
<protein>
    <submittedName>
        <fullName evidence="1">Uncharacterized protein</fullName>
    </submittedName>
</protein>
<organism evidence="1">
    <name type="scientific">marine sediment metagenome</name>
    <dbReference type="NCBI Taxonomy" id="412755"/>
    <lineage>
        <taxon>unclassified sequences</taxon>
        <taxon>metagenomes</taxon>
        <taxon>ecological metagenomes</taxon>
    </lineage>
</organism>
<gene>
    <name evidence="1" type="ORF">S01H4_47271</name>
</gene>
<dbReference type="AlphaFoldDB" id="X1CXZ6"/>
<dbReference type="EMBL" id="BART01026512">
    <property type="protein sequence ID" value="GAG97807.1"/>
    <property type="molecule type" value="Genomic_DNA"/>
</dbReference>
<name>X1CXZ6_9ZZZZ</name>
<reference evidence="1" key="1">
    <citation type="journal article" date="2014" name="Front. Microbiol.">
        <title>High frequency of phylogenetically diverse reductive dehalogenase-homologous genes in deep subseafloor sedimentary metagenomes.</title>
        <authorList>
            <person name="Kawai M."/>
            <person name="Futagami T."/>
            <person name="Toyoda A."/>
            <person name="Takaki Y."/>
            <person name="Nishi S."/>
            <person name="Hori S."/>
            <person name="Arai W."/>
            <person name="Tsubouchi T."/>
            <person name="Morono Y."/>
            <person name="Uchiyama I."/>
            <person name="Ito T."/>
            <person name="Fujiyama A."/>
            <person name="Inagaki F."/>
            <person name="Takami H."/>
        </authorList>
    </citation>
    <scope>NUCLEOTIDE SEQUENCE</scope>
    <source>
        <strain evidence="1">Expedition CK06-06</strain>
    </source>
</reference>
<proteinExistence type="predicted"/>